<dbReference type="AlphaFoldDB" id="A0A8R7TUV1"/>
<feature type="region of interest" description="Disordered" evidence="1">
    <location>
        <begin position="46"/>
        <end position="86"/>
    </location>
</feature>
<reference evidence="2" key="2">
    <citation type="submission" date="2018-03" db="EMBL/GenBank/DDBJ databases">
        <title>The Triticum urartu genome reveals the dynamic nature of wheat genome evolution.</title>
        <authorList>
            <person name="Ling H."/>
            <person name="Ma B."/>
            <person name="Shi X."/>
            <person name="Liu H."/>
            <person name="Dong L."/>
            <person name="Sun H."/>
            <person name="Cao Y."/>
            <person name="Gao Q."/>
            <person name="Zheng S."/>
            <person name="Li Y."/>
            <person name="Yu Y."/>
            <person name="Du H."/>
            <person name="Qi M."/>
            <person name="Li Y."/>
            <person name="Yu H."/>
            <person name="Cui Y."/>
            <person name="Wang N."/>
            <person name="Chen C."/>
            <person name="Wu H."/>
            <person name="Zhao Y."/>
            <person name="Zhang J."/>
            <person name="Li Y."/>
            <person name="Zhou W."/>
            <person name="Zhang B."/>
            <person name="Hu W."/>
            <person name="Eijk M."/>
            <person name="Tang J."/>
            <person name="Witsenboer H."/>
            <person name="Zhao S."/>
            <person name="Li Z."/>
            <person name="Zhang A."/>
            <person name="Wang D."/>
            <person name="Liang C."/>
        </authorList>
    </citation>
    <scope>NUCLEOTIDE SEQUENCE [LARGE SCALE GENOMIC DNA]</scope>
    <source>
        <strain evidence="2">cv. G1812</strain>
    </source>
</reference>
<organism evidence="2 3">
    <name type="scientific">Triticum urartu</name>
    <name type="common">Red wild einkorn</name>
    <name type="synonym">Crithodium urartu</name>
    <dbReference type="NCBI Taxonomy" id="4572"/>
    <lineage>
        <taxon>Eukaryota</taxon>
        <taxon>Viridiplantae</taxon>
        <taxon>Streptophyta</taxon>
        <taxon>Embryophyta</taxon>
        <taxon>Tracheophyta</taxon>
        <taxon>Spermatophyta</taxon>
        <taxon>Magnoliopsida</taxon>
        <taxon>Liliopsida</taxon>
        <taxon>Poales</taxon>
        <taxon>Poaceae</taxon>
        <taxon>BOP clade</taxon>
        <taxon>Pooideae</taxon>
        <taxon>Triticodae</taxon>
        <taxon>Triticeae</taxon>
        <taxon>Triticinae</taxon>
        <taxon>Triticum</taxon>
    </lineage>
</organism>
<evidence type="ECO:0000256" key="1">
    <source>
        <dbReference type="SAM" id="MobiDB-lite"/>
    </source>
</evidence>
<reference evidence="3" key="1">
    <citation type="journal article" date="2013" name="Nature">
        <title>Draft genome of the wheat A-genome progenitor Triticum urartu.</title>
        <authorList>
            <person name="Ling H.Q."/>
            <person name="Zhao S."/>
            <person name="Liu D."/>
            <person name="Wang J."/>
            <person name="Sun H."/>
            <person name="Zhang C."/>
            <person name="Fan H."/>
            <person name="Li D."/>
            <person name="Dong L."/>
            <person name="Tao Y."/>
            <person name="Gao C."/>
            <person name="Wu H."/>
            <person name="Li Y."/>
            <person name="Cui Y."/>
            <person name="Guo X."/>
            <person name="Zheng S."/>
            <person name="Wang B."/>
            <person name="Yu K."/>
            <person name="Liang Q."/>
            <person name="Yang W."/>
            <person name="Lou X."/>
            <person name="Chen J."/>
            <person name="Feng M."/>
            <person name="Jian J."/>
            <person name="Zhang X."/>
            <person name="Luo G."/>
            <person name="Jiang Y."/>
            <person name="Liu J."/>
            <person name="Wang Z."/>
            <person name="Sha Y."/>
            <person name="Zhang B."/>
            <person name="Wu H."/>
            <person name="Tang D."/>
            <person name="Shen Q."/>
            <person name="Xue P."/>
            <person name="Zou S."/>
            <person name="Wang X."/>
            <person name="Liu X."/>
            <person name="Wang F."/>
            <person name="Yang Y."/>
            <person name="An X."/>
            <person name="Dong Z."/>
            <person name="Zhang K."/>
            <person name="Zhang X."/>
            <person name="Luo M.C."/>
            <person name="Dvorak J."/>
            <person name="Tong Y."/>
            <person name="Wang J."/>
            <person name="Yang H."/>
            <person name="Li Z."/>
            <person name="Wang D."/>
            <person name="Zhang A."/>
            <person name="Wang J."/>
        </authorList>
    </citation>
    <scope>NUCLEOTIDE SEQUENCE</scope>
    <source>
        <strain evidence="3">cv. G1812</strain>
    </source>
</reference>
<proteinExistence type="predicted"/>
<feature type="compositionally biased region" description="Basic and acidic residues" evidence="1">
    <location>
        <begin position="66"/>
        <end position="76"/>
    </location>
</feature>
<dbReference type="EnsemblPlants" id="TuG1812G0300002433.01.T02">
    <property type="protein sequence ID" value="TuG1812G0300002433.01.T02"/>
    <property type="gene ID" value="TuG1812G0300002433.01"/>
</dbReference>
<sequence length="117" mass="13118">MEKNLSKLLGVHGSKIKHGLHNPHRAPERYVLFSCTMNLRRFSRETSYHGPARSRHGSDNINPSGGRDRESVRERGWSGGCTSVSSRPVARADGAVAAHMRSWRCRVSIACYIMDLQ</sequence>
<dbReference type="Gramene" id="TuG1812G0300002433.01.T02">
    <property type="protein sequence ID" value="TuG1812G0300002433.01.T02"/>
    <property type="gene ID" value="TuG1812G0300002433.01"/>
</dbReference>
<evidence type="ECO:0000313" key="2">
    <source>
        <dbReference type="EnsemblPlants" id="TuG1812G0300002433.01.T02"/>
    </source>
</evidence>
<accession>A0A8R7TUV1</accession>
<keyword evidence="3" id="KW-1185">Reference proteome</keyword>
<protein>
    <submittedName>
        <fullName evidence="2">Uncharacterized protein</fullName>
    </submittedName>
</protein>
<name>A0A8R7TUV1_TRIUA</name>
<reference evidence="2" key="3">
    <citation type="submission" date="2022-06" db="UniProtKB">
        <authorList>
            <consortium name="EnsemblPlants"/>
        </authorList>
    </citation>
    <scope>IDENTIFICATION</scope>
</reference>
<dbReference type="Proteomes" id="UP000015106">
    <property type="component" value="Chromosome 3"/>
</dbReference>
<evidence type="ECO:0000313" key="3">
    <source>
        <dbReference type="Proteomes" id="UP000015106"/>
    </source>
</evidence>